<dbReference type="EMBL" id="KK852989">
    <property type="protein sequence ID" value="KDR12788.1"/>
    <property type="molecule type" value="Genomic_DNA"/>
</dbReference>
<dbReference type="AlphaFoldDB" id="A0A067QUP4"/>
<dbReference type="InterPro" id="IPR003599">
    <property type="entry name" value="Ig_sub"/>
</dbReference>
<evidence type="ECO:0000256" key="1">
    <source>
        <dbReference type="ARBA" id="ARBA00004236"/>
    </source>
</evidence>
<dbReference type="PANTHER" id="PTHR14905">
    <property type="entry name" value="NG37"/>
    <property type="match status" value="1"/>
</dbReference>
<dbReference type="Pfam" id="PF00047">
    <property type="entry name" value="ig"/>
    <property type="match status" value="1"/>
</dbReference>
<dbReference type="PROSITE" id="PS50835">
    <property type="entry name" value="IG_LIKE"/>
    <property type="match status" value="4"/>
</dbReference>
<dbReference type="SUPFAM" id="SSF53300">
    <property type="entry name" value="vWA-like"/>
    <property type="match status" value="1"/>
</dbReference>
<evidence type="ECO:0000256" key="3">
    <source>
        <dbReference type="ARBA" id="ARBA00022475"/>
    </source>
</evidence>
<name>A0A067QUP4_ZOONE</name>
<dbReference type="Pfam" id="PF25106">
    <property type="entry name" value="VWA_4"/>
    <property type="match status" value="1"/>
</dbReference>
<dbReference type="GO" id="GO:0098609">
    <property type="term" value="P:cell-cell adhesion"/>
    <property type="evidence" value="ECO:0007669"/>
    <property type="project" value="UniProtKB-ARBA"/>
</dbReference>
<protein>
    <recommendedName>
        <fullName evidence="11">Ig-like domain-containing protein</fullName>
    </recommendedName>
</protein>
<dbReference type="InterPro" id="IPR036465">
    <property type="entry name" value="vWFA_dom_sf"/>
</dbReference>
<dbReference type="InterPro" id="IPR003598">
    <property type="entry name" value="Ig_sub2"/>
</dbReference>
<dbReference type="CDD" id="cd00198">
    <property type="entry name" value="vWFA"/>
    <property type="match status" value="1"/>
</dbReference>
<organism evidence="12 13">
    <name type="scientific">Zootermopsis nevadensis</name>
    <name type="common">Dampwood termite</name>
    <dbReference type="NCBI Taxonomy" id="136037"/>
    <lineage>
        <taxon>Eukaryota</taxon>
        <taxon>Metazoa</taxon>
        <taxon>Ecdysozoa</taxon>
        <taxon>Arthropoda</taxon>
        <taxon>Hexapoda</taxon>
        <taxon>Insecta</taxon>
        <taxon>Pterygota</taxon>
        <taxon>Neoptera</taxon>
        <taxon>Polyneoptera</taxon>
        <taxon>Dictyoptera</taxon>
        <taxon>Blattodea</taxon>
        <taxon>Blattoidea</taxon>
        <taxon>Termitoidae</taxon>
        <taxon>Termopsidae</taxon>
        <taxon>Zootermopsis</taxon>
    </lineage>
</organism>
<dbReference type="InterPro" id="IPR056475">
    <property type="entry name" value="GBD_Hemicentin/VWA7"/>
</dbReference>
<feature type="domain" description="Ig-like" evidence="11">
    <location>
        <begin position="484"/>
        <end position="562"/>
    </location>
</feature>
<evidence type="ECO:0000313" key="12">
    <source>
        <dbReference type="EMBL" id="KDR12788.1"/>
    </source>
</evidence>
<keyword evidence="3" id="KW-1003">Cell membrane</keyword>
<evidence type="ECO:0000256" key="2">
    <source>
        <dbReference type="ARBA" id="ARBA00004613"/>
    </source>
</evidence>
<dbReference type="InterPro" id="IPR007110">
    <property type="entry name" value="Ig-like_dom"/>
</dbReference>
<dbReference type="FunFam" id="2.60.40.10:FF:000005">
    <property type="entry name" value="Neuronal cell adhesion molecule"/>
    <property type="match status" value="1"/>
</dbReference>
<dbReference type="Pfam" id="PF07679">
    <property type="entry name" value="I-set"/>
    <property type="match status" value="3"/>
</dbReference>
<evidence type="ECO:0000256" key="4">
    <source>
        <dbReference type="ARBA" id="ARBA00022525"/>
    </source>
</evidence>
<feature type="domain" description="Ig-like" evidence="11">
    <location>
        <begin position="662"/>
        <end position="749"/>
    </location>
</feature>
<keyword evidence="4" id="KW-0964">Secreted</keyword>
<dbReference type="OMA" id="PSYLAIE"/>
<reference evidence="12 13" key="1">
    <citation type="journal article" date="2014" name="Nat. Commun.">
        <title>Molecular traces of alternative social organization in a termite genome.</title>
        <authorList>
            <person name="Terrapon N."/>
            <person name="Li C."/>
            <person name="Robertson H.M."/>
            <person name="Ji L."/>
            <person name="Meng X."/>
            <person name="Booth W."/>
            <person name="Chen Z."/>
            <person name="Childers C.P."/>
            <person name="Glastad K.M."/>
            <person name="Gokhale K."/>
            <person name="Gowin J."/>
            <person name="Gronenberg W."/>
            <person name="Hermansen R.A."/>
            <person name="Hu H."/>
            <person name="Hunt B.G."/>
            <person name="Huylmans A.K."/>
            <person name="Khalil S.M."/>
            <person name="Mitchell R.D."/>
            <person name="Munoz-Torres M.C."/>
            <person name="Mustard J.A."/>
            <person name="Pan H."/>
            <person name="Reese J.T."/>
            <person name="Scharf M.E."/>
            <person name="Sun F."/>
            <person name="Vogel H."/>
            <person name="Xiao J."/>
            <person name="Yang W."/>
            <person name="Yang Z."/>
            <person name="Yang Z."/>
            <person name="Zhou J."/>
            <person name="Zhu J."/>
            <person name="Brent C.S."/>
            <person name="Elsik C.G."/>
            <person name="Goodisman M.A."/>
            <person name="Liberles D.A."/>
            <person name="Roe R.M."/>
            <person name="Vargo E.L."/>
            <person name="Vilcinskas A."/>
            <person name="Wang J."/>
            <person name="Bornberg-Bauer E."/>
            <person name="Korb J."/>
            <person name="Zhang G."/>
            <person name="Liebig J."/>
        </authorList>
    </citation>
    <scope>NUCLEOTIDE SEQUENCE [LARGE SCALE GENOMIC DNA]</scope>
    <source>
        <tissue evidence="12">Whole organism</tissue>
    </source>
</reference>
<dbReference type="InterPro" id="IPR013151">
    <property type="entry name" value="Immunoglobulin_dom"/>
</dbReference>
<keyword evidence="8" id="KW-1015">Disulfide bond</keyword>
<evidence type="ECO:0000256" key="6">
    <source>
        <dbReference type="ARBA" id="ARBA00022737"/>
    </source>
</evidence>
<dbReference type="InterPro" id="IPR036179">
    <property type="entry name" value="Ig-like_dom_sf"/>
</dbReference>
<dbReference type="GO" id="GO:0032991">
    <property type="term" value="C:protein-containing complex"/>
    <property type="evidence" value="ECO:0007669"/>
    <property type="project" value="UniProtKB-ARBA"/>
</dbReference>
<evidence type="ECO:0000256" key="8">
    <source>
        <dbReference type="ARBA" id="ARBA00023157"/>
    </source>
</evidence>
<dbReference type="InterPro" id="IPR052577">
    <property type="entry name" value="VWA7"/>
</dbReference>
<dbReference type="Pfam" id="PF23560">
    <property type="entry name" value="GBD_Hemicentin"/>
    <property type="match status" value="1"/>
</dbReference>
<keyword evidence="5" id="KW-0732">Signal</keyword>
<keyword evidence="10" id="KW-0393">Immunoglobulin domain</keyword>
<evidence type="ECO:0000313" key="13">
    <source>
        <dbReference type="Proteomes" id="UP000027135"/>
    </source>
</evidence>
<keyword evidence="6" id="KW-0677">Repeat</keyword>
<feature type="domain" description="Ig-like" evidence="11">
    <location>
        <begin position="572"/>
        <end position="657"/>
    </location>
</feature>
<evidence type="ECO:0000256" key="7">
    <source>
        <dbReference type="ARBA" id="ARBA00023136"/>
    </source>
</evidence>
<dbReference type="PANTHER" id="PTHR14905:SF7">
    <property type="entry name" value="VON WILLEBRAND FACTOR A DOMAIN-CONTAINING PROTEIN 7"/>
    <property type="match status" value="1"/>
</dbReference>
<dbReference type="FunFam" id="2.60.40.10:FF:000063">
    <property type="entry name" value="neural cell adhesion molecule L1"/>
    <property type="match status" value="1"/>
</dbReference>
<dbReference type="Gene3D" id="3.40.50.410">
    <property type="entry name" value="von Willebrand factor, type A domain"/>
    <property type="match status" value="1"/>
</dbReference>
<dbReference type="eggNOG" id="KOG4475">
    <property type="taxonomic scope" value="Eukaryota"/>
</dbReference>
<feature type="domain" description="Ig-like" evidence="11">
    <location>
        <begin position="393"/>
        <end position="480"/>
    </location>
</feature>
<dbReference type="Gene3D" id="2.60.40.10">
    <property type="entry name" value="Immunoglobulins"/>
    <property type="match status" value="4"/>
</dbReference>
<evidence type="ECO:0000256" key="9">
    <source>
        <dbReference type="ARBA" id="ARBA00023180"/>
    </source>
</evidence>
<dbReference type="GO" id="GO:0005576">
    <property type="term" value="C:extracellular region"/>
    <property type="evidence" value="ECO:0007669"/>
    <property type="project" value="UniProtKB-SubCell"/>
</dbReference>
<evidence type="ECO:0000256" key="10">
    <source>
        <dbReference type="ARBA" id="ARBA00023319"/>
    </source>
</evidence>
<proteinExistence type="predicted"/>
<gene>
    <name evidence="12" type="ORF">L798_13365</name>
</gene>
<dbReference type="STRING" id="136037.A0A067QUP4"/>
<dbReference type="InterPro" id="IPR056861">
    <property type="entry name" value="HMCN1-like_VWA"/>
</dbReference>
<keyword evidence="13" id="KW-1185">Reference proteome</keyword>
<keyword evidence="9" id="KW-0325">Glycoprotein</keyword>
<dbReference type="InterPro" id="IPR013098">
    <property type="entry name" value="Ig_I-set"/>
</dbReference>
<dbReference type="SMART" id="SM00409">
    <property type="entry name" value="IG"/>
    <property type="match status" value="4"/>
</dbReference>
<sequence length="753" mass="82732">TLAFVFDSTGSMWDDLVQVKMGAERIMAAMLERPDKPIYNYVLVPFHDPKIGPVTVTTDHNEFRESLQNITVHGGGDCPEMAVGAVKEALTVSLPNSFIYVFTDARAKDYNLLTDVLALVQRKHSQVVFVMTGDCGDNKHVGYQVFEKIASTSSGQVYHINKTDVDEVLKFVRMSLQSRKVNLLSVNKPGPSTDEHDLFIDESLQEFTVSVSGLNPQIGVMNPEGKPVQGPPKLNTVLSLQNIKAVNVIEPEPGQWKVKVISDSEHSVRSTGLSDVDFNFGFSTIVTNKMEETYHRPLKGEKNSVLVEATQSGMVYNLTALKLIDLKGIEFQEIPLHSVSDKPGLYQGSMFVPPNDFFHLGCCTFFKVDGYDRDGFPLKRISPTAITGQSPEPPVVHMRHEITGWLNKPVRIGCHIESLVPFSALWFKDGVPLTSTEKYGQTTELSWVLQNSTVRDEGNYSCYANNVAGRSFSSTWLTITGPAPKIDTPSQVVSAPNKAAALDCIVNSQLHYSVKWARVPLDAVTVPKIEDNGLNLFLENADISDAGEYQCVAENDNEVDVGVSVGKYLEAPTVVAEESSALARVGDTVQLRCTATGDPTPIISWSKNEEEILTNSKYEVQQDGTLLINNAQVTDNGEYTCVAENELGMGDDFISLEVGMPPQMVHIPKDTQIEINANGTIPCIAIGVPTPEILWTRKDGKQLNMSHTETKEHGSLQITNASVEDAGTYICRVENVFGKAQYEIHVNITGIGK</sequence>
<accession>A0A067QUP4</accession>
<dbReference type="GO" id="GO:0005886">
    <property type="term" value="C:plasma membrane"/>
    <property type="evidence" value="ECO:0007669"/>
    <property type="project" value="UniProtKB-SubCell"/>
</dbReference>
<keyword evidence="7" id="KW-0472">Membrane</keyword>
<dbReference type="Proteomes" id="UP000027135">
    <property type="component" value="Unassembled WGS sequence"/>
</dbReference>
<dbReference type="InterPro" id="IPR013783">
    <property type="entry name" value="Ig-like_fold"/>
</dbReference>
<comment type="subcellular location">
    <subcellularLocation>
        <location evidence="1">Cell membrane</location>
    </subcellularLocation>
    <subcellularLocation>
        <location evidence="2">Secreted</location>
    </subcellularLocation>
</comment>
<dbReference type="CDD" id="cd00096">
    <property type="entry name" value="Ig"/>
    <property type="match status" value="2"/>
</dbReference>
<dbReference type="SUPFAM" id="SSF48726">
    <property type="entry name" value="Immunoglobulin"/>
    <property type="match status" value="4"/>
</dbReference>
<dbReference type="SMART" id="SM00408">
    <property type="entry name" value="IGc2"/>
    <property type="match status" value="4"/>
</dbReference>
<dbReference type="InParanoid" id="A0A067QUP4"/>
<evidence type="ECO:0000259" key="11">
    <source>
        <dbReference type="PROSITE" id="PS50835"/>
    </source>
</evidence>
<evidence type="ECO:0000256" key="5">
    <source>
        <dbReference type="ARBA" id="ARBA00022729"/>
    </source>
</evidence>
<feature type="non-terminal residue" evidence="12">
    <location>
        <position position="1"/>
    </location>
</feature>